<proteinExistence type="predicted"/>
<reference evidence="1 2" key="1">
    <citation type="journal article" date="2019" name="Nat. Ecol. Evol.">
        <title>Megaphylogeny resolves global patterns of mushroom evolution.</title>
        <authorList>
            <person name="Varga T."/>
            <person name="Krizsan K."/>
            <person name="Foldi C."/>
            <person name="Dima B."/>
            <person name="Sanchez-Garcia M."/>
            <person name="Sanchez-Ramirez S."/>
            <person name="Szollosi G.J."/>
            <person name="Szarkandi J.G."/>
            <person name="Papp V."/>
            <person name="Albert L."/>
            <person name="Andreopoulos W."/>
            <person name="Angelini C."/>
            <person name="Antonin V."/>
            <person name="Barry K.W."/>
            <person name="Bougher N.L."/>
            <person name="Buchanan P."/>
            <person name="Buyck B."/>
            <person name="Bense V."/>
            <person name="Catcheside P."/>
            <person name="Chovatia M."/>
            <person name="Cooper J."/>
            <person name="Damon W."/>
            <person name="Desjardin D."/>
            <person name="Finy P."/>
            <person name="Geml J."/>
            <person name="Haridas S."/>
            <person name="Hughes K."/>
            <person name="Justo A."/>
            <person name="Karasinski D."/>
            <person name="Kautmanova I."/>
            <person name="Kiss B."/>
            <person name="Kocsube S."/>
            <person name="Kotiranta H."/>
            <person name="LaButti K.M."/>
            <person name="Lechner B.E."/>
            <person name="Liimatainen K."/>
            <person name="Lipzen A."/>
            <person name="Lukacs Z."/>
            <person name="Mihaltcheva S."/>
            <person name="Morgado L.N."/>
            <person name="Niskanen T."/>
            <person name="Noordeloos M.E."/>
            <person name="Ohm R.A."/>
            <person name="Ortiz-Santana B."/>
            <person name="Ovrebo C."/>
            <person name="Racz N."/>
            <person name="Riley R."/>
            <person name="Savchenko A."/>
            <person name="Shiryaev A."/>
            <person name="Soop K."/>
            <person name="Spirin V."/>
            <person name="Szebenyi C."/>
            <person name="Tomsovsky M."/>
            <person name="Tulloss R.E."/>
            <person name="Uehling J."/>
            <person name="Grigoriev I.V."/>
            <person name="Vagvolgyi C."/>
            <person name="Papp T."/>
            <person name="Martin F.M."/>
            <person name="Miettinen O."/>
            <person name="Hibbett D.S."/>
            <person name="Nagy L.G."/>
        </authorList>
    </citation>
    <scope>NUCLEOTIDE SEQUENCE [LARGE SCALE GENOMIC DNA]</scope>
    <source>
        <strain evidence="1 2">NL-1719</strain>
    </source>
</reference>
<protein>
    <submittedName>
        <fullName evidence="1">Uncharacterized protein</fullName>
    </submittedName>
</protein>
<gene>
    <name evidence="1" type="ORF">BDN72DRAFT_850428</name>
</gene>
<evidence type="ECO:0000313" key="2">
    <source>
        <dbReference type="Proteomes" id="UP000308600"/>
    </source>
</evidence>
<evidence type="ECO:0000313" key="1">
    <source>
        <dbReference type="EMBL" id="TFK60557.1"/>
    </source>
</evidence>
<dbReference type="Proteomes" id="UP000308600">
    <property type="component" value="Unassembled WGS sequence"/>
</dbReference>
<sequence>MGRRAKYLTQEEKINAARRQRQAREQTERFKAMRSTQNHQAYLKKTQEKHVLQALNLPRNIRTLSSTPLRKTPTFRNLAQSSDFEGSKVDDKHLEKQVEKQEEKLVEELDENKSVGEPIKNEEEYPSPPFLAYDHGQENYTSHGTYQTQYNGSAPDCDRDNFNRSTPSATSNYQFPSPGRTPALPGASESPPPQPGAWPGYGSLWFQPSQQSYPNTSDGPLYARQPPQQVPQHPTTPRTPLVTSPKGSGSFLDPTNGVCVPQIHQANSLASIPDFTEDGHLDAAHSPRATATHPEGLSGNLPHLDTENLQSPPFFPHLLKALPPRLQVSERSQPTTPSVKPTDVNIPTISVPDGDSLLGLQIHIVPATPTTHHDGETIQGQSLFDQPQVNSLSKH</sequence>
<name>A0ACD3A4B7_9AGAR</name>
<accession>A0ACD3A4B7</accession>
<dbReference type="EMBL" id="ML208759">
    <property type="protein sequence ID" value="TFK60557.1"/>
    <property type="molecule type" value="Genomic_DNA"/>
</dbReference>
<organism evidence="1 2">
    <name type="scientific">Pluteus cervinus</name>
    <dbReference type="NCBI Taxonomy" id="181527"/>
    <lineage>
        <taxon>Eukaryota</taxon>
        <taxon>Fungi</taxon>
        <taxon>Dikarya</taxon>
        <taxon>Basidiomycota</taxon>
        <taxon>Agaricomycotina</taxon>
        <taxon>Agaricomycetes</taxon>
        <taxon>Agaricomycetidae</taxon>
        <taxon>Agaricales</taxon>
        <taxon>Pluteineae</taxon>
        <taxon>Pluteaceae</taxon>
        <taxon>Pluteus</taxon>
    </lineage>
</organism>
<keyword evidence="2" id="KW-1185">Reference proteome</keyword>